<gene>
    <name evidence="2" type="ORF">CFOL_v3_32552</name>
</gene>
<evidence type="ECO:0000313" key="3">
    <source>
        <dbReference type="Proteomes" id="UP000187406"/>
    </source>
</evidence>
<dbReference type="InterPro" id="IPR007321">
    <property type="entry name" value="Transposase_28"/>
</dbReference>
<dbReference type="PANTHER" id="PTHR31099">
    <property type="entry name" value="OS06G0165300 PROTEIN"/>
    <property type="match status" value="1"/>
</dbReference>
<sequence>MEELAKKYCFLRSLEYSLPRDPKEVTESKPGLFFVFVDALEHGLRLPLPTFAIAILRHYQIHHSMLQAQSWGFIIGFLVRCLETGVTATVGLLREFHSVNASPGKRGFYFKSRVSQAKKLLVEPTKSVKGWRGRYFIVRNLLGFTPCPWCNSLDTQRLNQRKTLSEAEKIDLVKLSALAPEEVNSVVWEDRLRQVRLSMSSSQQARLDEEEEVYTGTERGGVQDTRDEPMSSVVIEGESRIKPSSGYNVFVFYFKLSFLTYF</sequence>
<reference evidence="3" key="1">
    <citation type="submission" date="2016-04" db="EMBL/GenBank/DDBJ databases">
        <title>Cephalotus genome sequencing.</title>
        <authorList>
            <person name="Fukushima K."/>
            <person name="Hasebe M."/>
            <person name="Fang X."/>
        </authorList>
    </citation>
    <scope>NUCLEOTIDE SEQUENCE [LARGE SCALE GENOMIC DNA]</scope>
    <source>
        <strain evidence="3">cv. St1</strain>
    </source>
</reference>
<dbReference type="Proteomes" id="UP000187406">
    <property type="component" value="Unassembled WGS sequence"/>
</dbReference>
<name>A0A1Q3D9Z4_CEPFO</name>
<dbReference type="AlphaFoldDB" id="A0A1Q3D9Z4"/>
<dbReference type="InParanoid" id="A0A1Q3D9Z4"/>
<proteinExistence type="predicted"/>
<protein>
    <recommendedName>
        <fullName evidence="1">Transposase (putative) gypsy type domain-containing protein</fullName>
    </recommendedName>
</protein>
<evidence type="ECO:0000259" key="1">
    <source>
        <dbReference type="Pfam" id="PF04195"/>
    </source>
</evidence>
<comment type="caution">
    <text evidence="2">The sequence shown here is derived from an EMBL/GenBank/DDBJ whole genome shotgun (WGS) entry which is preliminary data.</text>
</comment>
<keyword evidence="3" id="KW-1185">Reference proteome</keyword>
<dbReference type="EMBL" id="BDDD01005267">
    <property type="protein sequence ID" value="GAV89133.1"/>
    <property type="molecule type" value="Genomic_DNA"/>
</dbReference>
<dbReference type="PANTHER" id="PTHR31099:SF28">
    <property type="entry name" value="F5J5.12"/>
    <property type="match status" value="1"/>
</dbReference>
<feature type="domain" description="Transposase (putative) gypsy type" evidence="1">
    <location>
        <begin position="35"/>
        <end position="100"/>
    </location>
</feature>
<organism evidence="2 3">
    <name type="scientific">Cephalotus follicularis</name>
    <name type="common">Albany pitcher plant</name>
    <dbReference type="NCBI Taxonomy" id="3775"/>
    <lineage>
        <taxon>Eukaryota</taxon>
        <taxon>Viridiplantae</taxon>
        <taxon>Streptophyta</taxon>
        <taxon>Embryophyta</taxon>
        <taxon>Tracheophyta</taxon>
        <taxon>Spermatophyta</taxon>
        <taxon>Magnoliopsida</taxon>
        <taxon>eudicotyledons</taxon>
        <taxon>Gunneridae</taxon>
        <taxon>Pentapetalae</taxon>
        <taxon>rosids</taxon>
        <taxon>fabids</taxon>
        <taxon>Oxalidales</taxon>
        <taxon>Cephalotaceae</taxon>
        <taxon>Cephalotus</taxon>
    </lineage>
</organism>
<dbReference type="Pfam" id="PF04195">
    <property type="entry name" value="Transposase_28"/>
    <property type="match status" value="1"/>
</dbReference>
<accession>A0A1Q3D9Z4</accession>
<dbReference type="STRING" id="3775.A0A1Q3D9Z4"/>
<evidence type="ECO:0000313" key="2">
    <source>
        <dbReference type="EMBL" id="GAV89133.1"/>
    </source>
</evidence>